<feature type="region of interest" description="Disordered" evidence="1">
    <location>
        <begin position="84"/>
        <end position="114"/>
    </location>
</feature>
<protein>
    <submittedName>
        <fullName evidence="2">Uncharacterized protein</fullName>
    </submittedName>
</protein>
<feature type="region of interest" description="Disordered" evidence="1">
    <location>
        <begin position="128"/>
        <end position="173"/>
    </location>
</feature>
<dbReference type="OrthoDB" id="3946631at2759"/>
<organism evidence="2 3">
    <name type="scientific">Botryosphaeria parva (strain UCR-NP2)</name>
    <name type="common">Grapevine canker fungus</name>
    <name type="synonym">Neofusicoccum parvum</name>
    <dbReference type="NCBI Taxonomy" id="1287680"/>
    <lineage>
        <taxon>Eukaryota</taxon>
        <taxon>Fungi</taxon>
        <taxon>Dikarya</taxon>
        <taxon>Ascomycota</taxon>
        <taxon>Pezizomycotina</taxon>
        <taxon>Dothideomycetes</taxon>
        <taxon>Dothideomycetes incertae sedis</taxon>
        <taxon>Botryosphaeriales</taxon>
        <taxon>Botryosphaeriaceae</taxon>
        <taxon>Neofusicoccum</taxon>
    </lineage>
</organism>
<feature type="compositionally biased region" description="Low complexity" evidence="1">
    <location>
        <begin position="84"/>
        <end position="101"/>
    </location>
</feature>
<accession>R1E823</accession>
<evidence type="ECO:0000313" key="2">
    <source>
        <dbReference type="EMBL" id="EOD43572.1"/>
    </source>
</evidence>
<dbReference type="KEGG" id="npa:UCRNP2_9713"/>
<evidence type="ECO:0000313" key="3">
    <source>
        <dbReference type="Proteomes" id="UP000013521"/>
    </source>
</evidence>
<reference evidence="3" key="1">
    <citation type="journal article" date="2013" name="Genome Announc.">
        <title>Draft genome sequence of Neofusicoccum parvum isolate UCR-NP2, a fungal vascular pathogen associated with grapevine cankers.</title>
        <authorList>
            <person name="Blanco-Ulate B."/>
            <person name="Rolshausen P."/>
            <person name="Cantu D."/>
        </authorList>
    </citation>
    <scope>NUCLEOTIDE SEQUENCE [LARGE SCALE GENOMIC DNA]</scope>
    <source>
        <strain evidence="3">UCR-NP2</strain>
    </source>
</reference>
<gene>
    <name evidence="2" type="ORF">UCRNP2_9713</name>
</gene>
<sequence length="209" mass="22080">MEIKFEGLSPEQEAFLREKAILDTLPPTPSLPILSPTPTTTPATTASLLPHHANPSHHSYFPTTYTSTSAPHLSTTTTLNSISGPGAAAAAAHHTTHSTPHLGGHTDAGRGARRSSRRFSAINLLRGSWNNSHPVSAEDRRIANGSGGGGGGSDNSTPRRRQRLANNAGSGDRRRHCQFEFADDWEKGEVGGGGFELQVVRGVASSGLY</sequence>
<dbReference type="Proteomes" id="UP000013521">
    <property type="component" value="Unassembled WGS sequence"/>
</dbReference>
<proteinExistence type="predicted"/>
<dbReference type="AlphaFoldDB" id="R1E823"/>
<name>R1E823_BOTPV</name>
<dbReference type="EMBL" id="KB916814">
    <property type="protein sequence ID" value="EOD43572.1"/>
    <property type="molecule type" value="Genomic_DNA"/>
</dbReference>
<evidence type="ECO:0000256" key="1">
    <source>
        <dbReference type="SAM" id="MobiDB-lite"/>
    </source>
</evidence>
<dbReference type="HOGENOM" id="CLU_1315236_0_0_1"/>